<organism evidence="1 2">
    <name type="scientific">Dreissena polymorpha</name>
    <name type="common">Zebra mussel</name>
    <name type="synonym">Mytilus polymorpha</name>
    <dbReference type="NCBI Taxonomy" id="45954"/>
    <lineage>
        <taxon>Eukaryota</taxon>
        <taxon>Metazoa</taxon>
        <taxon>Spiralia</taxon>
        <taxon>Lophotrochozoa</taxon>
        <taxon>Mollusca</taxon>
        <taxon>Bivalvia</taxon>
        <taxon>Autobranchia</taxon>
        <taxon>Heteroconchia</taxon>
        <taxon>Euheterodonta</taxon>
        <taxon>Imparidentia</taxon>
        <taxon>Neoheterodontei</taxon>
        <taxon>Myida</taxon>
        <taxon>Dreissenoidea</taxon>
        <taxon>Dreissenidae</taxon>
        <taxon>Dreissena</taxon>
    </lineage>
</organism>
<sequence>MKRNNLKFHNVPEQQNETRSMLINTHVTIKHLQKEKLSIKCASMLIDDVFRLSSRTGHRPILVRFALCQDRDRILTAFRRKRKEGDPGFRIGEDLPRIARARSGLFMVLLFQQCIVEKKRAHFKFDKFIVENTIYEYDEQQKKPVRVDALGCGKGSKYKLAETCIKLCSLNIRGLVKLTNDIDFLNYVS</sequence>
<reference evidence="1" key="2">
    <citation type="submission" date="2020-11" db="EMBL/GenBank/DDBJ databases">
        <authorList>
            <person name="McCartney M.A."/>
            <person name="Auch B."/>
            <person name="Kono T."/>
            <person name="Mallez S."/>
            <person name="Becker A."/>
            <person name="Gohl D.M."/>
            <person name="Silverstein K.A.T."/>
            <person name="Koren S."/>
            <person name="Bechman K.B."/>
            <person name="Herman A."/>
            <person name="Abrahante J.E."/>
            <person name="Garbe J."/>
        </authorList>
    </citation>
    <scope>NUCLEOTIDE SEQUENCE</scope>
    <source>
        <strain evidence="1">Duluth1</strain>
        <tissue evidence="1">Whole animal</tissue>
    </source>
</reference>
<dbReference type="Gene3D" id="3.30.70.1820">
    <property type="entry name" value="L1 transposable element, RRM domain"/>
    <property type="match status" value="1"/>
</dbReference>
<evidence type="ECO:0000313" key="2">
    <source>
        <dbReference type="Proteomes" id="UP000828390"/>
    </source>
</evidence>
<dbReference type="AlphaFoldDB" id="A0A9D4BZ10"/>
<name>A0A9D4BZ10_DREPO</name>
<keyword evidence="2" id="KW-1185">Reference proteome</keyword>
<accession>A0A9D4BZ10</accession>
<comment type="caution">
    <text evidence="1">The sequence shown here is derived from an EMBL/GenBank/DDBJ whole genome shotgun (WGS) entry which is preliminary data.</text>
</comment>
<dbReference type="EMBL" id="JAIWYP010000014">
    <property type="protein sequence ID" value="KAH3713619.1"/>
    <property type="molecule type" value="Genomic_DNA"/>
</dbReference>
<protein>
    <submittedName>
        <fullName evidence="1">Uncharacterized protein</fullName>
    </submittedName>
</protein>
<evidence type="ECO:0000313" key="1">
    <source>
        <dbReference type="EMBL" id="KAH3713619.1"/>
    </source>
</evidence>
<gene>
    <name evidence="1" type="ORF">DPMN_073414</name>
</gene>
<dbReference type="Proteomes" id="UP000828390">
    <property type="component" value="Unassembled WGS sequence"/>
</dbReference>
<proteinExistence type="predicted"/>
<reference evidence="1" key="1">
    <citation type="journal article" date="2019" name="bioRxiv">
        <title>The Genome of the Zebra Mussel, Dreissena polymorpha: A Resource for Invasive Species Research.</title>
        <authorList>
            <person name="McCartney M.A."/>
            <person name="Auch B."/>
            <person name="Kono T."/>
            <person name="Mallez S."/>
            <person name="Zhang Y."/>
            <person name="Obille A."/>
            <person name="Becker A."/>
            <person name="Abrahante J.E."/>
            <person name="Garbe J."/>
            <person name="Badalamenti J.P."/>
            <person name="Herman A."/>
            <person name="Mangelson H."/>
            <person name="Liachko I."/>
            <person name="Sullivan S."/>
            <person name="Sone E.D."/>
            <person name="Koren S."/>
            <person name="Silverstein K.A.T."/>
            <person name="Beckman K.B."/>
            <person name="Gohl D.M."/>
        </authorList>
    </citation>
    <scope>NUCLEOTIDE SEQUENCE</scope>
    <source>
        <strain evidence="1">Duluth1</strain>
        <tissue evidence="1">Whole animal</tissue>
    </source>
</reference>